<dbReference type="PANTHER" id="PTHR33867">
    <property type="entry name" value="RIBOSOME MATURATION FACTOR RIMP"/>
    <property type="match status" value="1"/>
</dbReference>
<comment type="function">
    <text evidence="3">Required for maturation of 30S ribosomal subunits.</text>
</comment>
<dbReference type="InterPro" id="IPR003728">
    <property type="entry name" value="Ribosome_maturation_RimP"/>
</dbReference>
<evidence type="ECO:0000256" key="1">
    <source>
        <dbReference type="ARBA" id="ARBA00022490"/>
    </source>
</evidence>
<dbReference type="PANTHER" id="PTHR33867:SF1">
    <property type="entry name" value="RIBOSOME MATURATION FACTOR RIMP"/>
    <property type="match status" value="1"/>
</dbReference>
<dbReference type="GO" id="GO:0006412">
    <property type="term" value="P:translation"/>
    <property type="evidence" value="ECO:0007669"/>
    <property type="project" value="TreeGrafter"/>
</dbReference>
<comment type="similarity">
    <text evidence="3">Belongs to the RimP family.</text>
</comment>
<dbReference type="FunFam" id="3.30.300.70:FF:000001">
    <property type="entry name" value="Ribosome maturation factor RimP"/>
    <property type="match status" value="1"/>
</dbReference>
<keyword evidence="2 3" id="KW-0690">Ribosome biogenesis</keyword>
<dbReference type="HAMAP" id="MF_01077">
    <property type="entry name" value="RimP"/>
    <property type="match status" value="1"/>
</dbReference>
<evidence type="ECO:0000256" key="2">
    <source>
        <dbReference type="ARBA" id="ARBA00022517"/>
    </source>
</evidence>
<dbReference type="Gene3D" id="3.30.300.70">
    <property type="entry name" value="RimP-like superfamily, N-terminal"/>
    <property type="match status" value="1"/>
</dbReference>
<evidence type="ECO:0000259" key="4">
    <source>
        <dbReference type="Pfam" id="PF02576"/>
    </source>
</evidence>
<comment type="subcellular location">
    <subcellularLocation>
        <location evidence="3">Cytoplasm</location>
    </subcellularLocation>
</comment>
<evidence type="ECO:0000313" key="5">
    <source>
        <dbReference type="EMBL" id="MBT9144271.1"/>
    </source>
</evidence>
<dbReference type="Proteomes" id="UP000811545">
    <property type="component" value="Unassembled WGS sequence"/>
</dbReference>
<dbReference type="AlphaFoldDB" id="A0A9E2BER4"/>
<keyword evidence="1 3" id="KW-0963">Cytoplasm</keyword>
<proteinExistence type="inferred from homology"/>
<sequence length="171" mass="19969">MLIGVENHSYIVIYKRIEMKKVEERIEEIAREVAESRGLVLLEVEYFPSKTNSLIRLYLYRKEKQVSLVDCEQVSREVELLLDEEDFMPGSYTLEVSSPGLFRKIKHQKEYELFLSQRIRVLYRDEMNNTLEVTGVIIRTGENSLTLDLGEKGLVTINFRLILQANLAPEI</sequence>
<evidence type="ECO:0000313" key="6">
    <source>
        <dbReference type="Proteomes" id="UP000811545"/>
    </source>
</evidence>
<evidence type="ECO:0000256" key="3">
    <source>
        <dbReference type="HAMAP-Rule" id="MF_01077"/>
    </source>
</evidence>
<reference evidence="5 6" key="1">
    <citation type="journal article" date="2021" name="bioRxiv">
        <title>Unique metabolic strategies in Hadean analogues reveal hints for primordial physiology.</title>
        <authorList>
            <person name="Nobu M.K."/>
            <person name="Nakai R."/>
            <person name="Tamazawa S."/>
            <person name="Mori H."/>
            <person name="Toyoda A."/>
            <person name="Ijiri A."/>
            <person name="Suzuki S."/>
            <person name="Kurokawa K."/>
            <person name="Kamagata Y."/>
            <person name="Tamaki H."/>
        </authorList>
    </citation>
    <scope>NUCLEOTIDE SEQUENCE [LARGE SCALE GENOMIC DNA]</scope>
    <source>
        <strain evidence="5">BS525</strain>
    </source>
</reference>
<name>A0A9E2BER4_PSYF1</name>
<comment type="caution">
    <text evidence="5">The sequence shown here is derived from an EMBL/GenBank/DDBJ whole genome shotgun (WGS) entry which is preliminary data.</text>
</comment>
<dbReference type="SUPFAM" id="SSF75420">
    <property type="entry name" value="YhbC-like, N-terminal domain"/>
    <property type="match status" value="1"/>
</dbReference>
<dbReference type="Pfam" id="PF02576">
    <property type="entry name" value="RimP_N"/>
    <property type="match status" value="1"/>
</dbReference>
<organism evidence="5 6">
    <name type="scientific">Psychracetigena formicireducens</name>
    <dbReference type="NCBI Taxonomy" id="2986056"/>
    <lineage>
        <taxon>Bacteria</taxon>
        <taxon>Bacillati</taxon>
        <taxon>Candidatus Lithacetigenota</taxon>
        <taxon>Candidatus Psychracetigena</taxon>
    </lineage>
</organism>
<dbReference type="InterPro" id="IPR035956">
    <property type="entry name" value="RimP_N_sf"/>
</dbReference>
<dbReference type="EMBL" id="QLTW01000002">
    <property type="protein sequence ID" value="MBT9144271.1"/>
    <property type="molecule type" value="Genomic_DNA"/>
</dbReference>
<gene>
    <name evidence="3 5" type="primary">rimP</name>
    <name evidence="5" type="ORF">DDT42_00103</name>
</gene>
<dbReference type="GO" id="GO:0005829">
    <property type="term" value="C:cytosol"/>
    <property type="evidence" value="ECO:0007669"/>
    <property type="project" value="TreeGrafter"/>
</dbReference>
<dbReference type="GO" id="GO:0000028">
    <property type="term" value="P:ribosomal small subunit assembly"/>
    <property type="evidence" value="ECO:0007669"/>
    <property type="project" value="TreeGrafter"/>
</dbReference>
<dbReference type="InterPro" id="IPR028989">
    <property type="entry name" value="RimP_N"/>
</dbReference>
<accession>A0A9E2BER4</accession>
<dbReference type="SUPFAM" id="SSF74942">
    <property type="entry name" value="YhbC-like, C-terminal domain"/>
    <property type="match status" value="1"/>
</dbReference>
<feature type="domain" description="Ribosome maturation factor RimP N-terminal" evidence="4">
    <location>
        <begin position="30"/>
        <end position="101"/>
    </location>
</feature>
<protein>
    <recommendedName>
        <fullName evidence="3">Ribosome maturation factor RimP</fullName>
    </recommendedName>
</protein>
<dbReference type="InterPro" id="IPR036847">
    <property type="entry name" value="RimP_C_sf"/>
</dbReference>